<protein>
    <submittedName>
        <fullName evidence="1">Uncharacterized protein</fullName>
    </submittedName>
</protein>
<keyword evidence="2" id="KW-1185">Reference proteome</keyword>
<dbReference type="KEGG" id="ast:Asulf_00963"/>
<evidence type="ECO:0000313" key="2">
    <source>
        <dbReference type="Proteomes" id="UP000013307"/>
    </source>
</evidence>
<proteinExistence type="predicted"/>
<accession>N0BFD3</accession>
<dbReference type="HOGENOM" id="CLU_898944_0_0_2"/>
<dbReference type="AlphaFoldDB" id="N0BFD3"/>
<gene>
    <name evidence="1" type="ORF">Asulf_00963</name>
</gene>
<organism evidence="1 2">
    <name type="scientific">Archaeoglobus sulfaticallidus PM70-1</name>
    <dbReference type="NCBI Taxonomy" id="387631"/>
    <lineage>
        <taxon>Archaea</taxon>
        <taxon>Methanobacteriati</taxon>
        <taxon>Methanobacteriota</taxon>
        <taxon>Archaeoglobi</taxon>
        <taxon>Archaeoglobales</taxon>
        <taxon>Archaeoglobaceae</taxon>
        <taxon>Archaeoglobus</taxon>
    </lineage>
</organism>
<evidence type="ECO:0000313" key="1">
    <source>
        <dbReference type="EMBL" id="AGK60967.1"/>
    </source>
</evidence>
<dbReference type="Proteomes" id="UP000013307">
    <property type="component" value="Chromosome"/>
</dbReference>
<reference evidence="1 2" key="1">
    <citation type="journal article" date="2013" name="Genome Announc.">
        <title>Complete Genome Sequence of the Thermophilic and Facultatively Chemolithoautotrophic Sulfate Reducer Archaeoglobus sulfaticallidus Strain PM70-1T.</title>
        <authorList>
            <person name="Stokke R."/>
            <person name="Hocking W.P."/>
            <person name="Steinsbu B.O."/>
            <person name="Steen I.H."/>
        </authorList>
    </citation>
    <scope>NUCLEOTIDE SEQUENCE [LARGE SCALE GENOMIC DNA]</scope>
    <source>
        <strain evidence="1">PM70-1</strain>
    </source>
</reference>
<name>N0BFD3_9EURY</name>
<dbReference type="GeneID" id="15392604"/>
<dbReference type="RefSeq" id="WP_015590565.1">
    <property type="nucleotide sequence ID" value="NC_021169.1"/>
</dbReference>
<dbReference type="EMBL" id="CP005290">
    <property type="protein sequence ID" value="AGK60967.1"/>
    <property type="molecule type" value="Genomic_DNA"/>
</dbReference>
<sequence>MSERRTWKSFDEFEKYVNPFFINHQGPYIGMKQSCLFENIMEVLKSLSEFSNAVEQLEKLIRNYPNKKDWEEESNLSKLAYHLITAISYHGEYIFLYFPKLAKSRYASDFLHAKDLHIHWERYNQTRKRIEVKRYLDAAKKLLDEFYEIVEEFDWFLMEEIRDLPTDLQKDFRVARDLFSVGMEEQGVFAALRGLEGVLRRISKNLGVKIIKKDKQEPLHKQSLTNLTEGLYRVRWRDNGERVVTKEIKDLIKFLISLRNKKAHPDDTTDIFDNWREIAITTARAANGLWVISKEGKREVESTEVIRDW</sequence>
<dbReference type="STRING" id="387631.Asulf_00963"/>